<evidence type="ECO:0000256" key="1">
    <source>
        <dbReference type="ARBA" id="ARBA00004141"/>
    </source>
</evidence>
<dbReference type="Gene3D" id="1.10.357.20">
    <property type="entry name" value="SLC41 divalent cation transporters, integral membrane domain"/>
    <property type="match status" value="1"/>
</dbReference>
<keyword evidence="8" id="KW-0129">CBS domain</keyword>
<proteinExistence type="inferred from homology"/>
<dbReference type="SUPFAM" id="SSF158791">
    <property type="entry name" value="MgtE N-terminal domain-like"/>
    <property type="match status" value="1"/>
</dbReference>
<keyword evidence="3 9" id="KW-0813">Transport</keyword>
<evidence type="ECO:0000256" key="6">
    <source>
        <dbReference type="ARBA" id="ARBA00022989"/>
    </source>
</evidence>
<evidence type="ECO:0000313" key="12">
    <source>
        <dbReference type="Proteomes" id="UP000006552"/>
    </source>
</evidence>
<dbReference type="EMBL" id="CR555306">
    <property type="protein sequence ID" value="CAI07064.1"/>
    <property type="molecule type" value="Genomic_DNA"/>
</dbReference>
<keyword evidence="7 9" id="KW-0472">Membrane</keyword>
<keyword evidence="5 9" id="KW-0460">Magnesium</keyword>
<dbReference type="GO" id="GO:0046872">
    <property type="term" value="F:metal ion binding"/>
    <property type="evidence" value="ECO:0007669"/>
    <property type="project" value="UniProtKB-KW"/>
</dbReference>
<comment type="similarity">
    <text evidence="2 9">Belongs to the SLC41A transporter family.</text>
</comment>
<dbReference type="NCBIfam" id="TIGR00400">
    <property type="entry name" value="mgtE"/>
    <property type="match status" value="1"/>
</dbReference>
<dbReference type="HOGENOM" id="CLU_037408_1_1_4"/>
<keyword evidence="9" id="KW-1003">Cell membrane</keyword>
<keyword evidence="6 9" id="KW-1133">Transmembrane helix</keyword>
<gene>
    <name evidence="11" type="primary">mgtE</name>
    <name evidence="11" type="ORF">ebA1741</name>
</gene>
<dbReference type="STRING" id="76114.ebA1741"/>
<reference evidence="11 12" key="1">
    <citation type="journal article" date="2005" name="Arch. Microbiol.">
        <title>The genome sequence of an anaerobic aromatic-degrading denitrifying bacterium, strain EbN1.</title>
        <authorList>
            <person name="Rabus R."/>
            <person name="Kube M."/>
            <person name="Heider J."/>
            <person name="Beck A."/>
            <person name="Heitmann K."/>
            <person name="Widdel F."/>
            <person name="Reinhardt R."/>
        </authorList>
    </citation>
    <scope>NUCLEOTIDE SEQUENCE [LARGE SCALE GENOMIC DNA]</scope>
    <source>
        <strain evidence="11 12">EbN1</strain>
    </source>
</reference>
<comment type="function">
    <text evidence="9">Acts as a magnesium transporter.</text>
</comment>
<feature type="transmembrane region" description="Helical" evidence="9">
    <location>
        <begin position="433"/>
        <end position="455"/>
    </location>
</feature>
<feature type="transmembrane region" description="Helical" evidence="9">
    <location>
        <begin position="359"/>
        <end position="379"/>
    </location>
</feature>
<feature type="domain" description="CBS" evidence="10">
    <location>
        <begin position="212"/>
        <end position="274"/>
    </location>
</feature>
<dbReference type="Proteomes" id="UP000006552">
    <property type="component" value="Chromosome"/>
</dbReference>
<dbReference type="KEGG" id="eba:ebA1741"/>
<evidence type="ECO:0000256" key="3">
    <source>
        <dbReference type="ARBA" id="ARBA00022448"/>
    </source>
</evidence>
<organism evidence="11 12">
    <name type="scientific">Aromatoleum aromaticum (strain DSM 19018 / LMG 30748 / EbN1)</name>
    <name type="common">Azoarcus sp. (strain EbN1)</name>
    <dbReference type="NCBI Taxonomy" id="76114"/>
    <lineage>
        <taxon>Bacteria</taxon>
        <taxon>Pseudomonadati</taxon>
        <taxon>Pseudomonadota</taxon>
        <taxon>Betaproteobacteria</taxon>
        <taxon>Rhodocyclales</taxon>
        <taxon>Rhodocyclaceae</taxon>
        <taxon>Aromatoleum</taxon>
    </lineage>
</organism>
<dbReference type="CDD" id="cd04606">
    <property type="entry name" value="CBS_pair_Mg_transporter"/>
    <property type="match status" value="1"/>
</dbReference>
<sequence length="522" mass="57816">MTNFRRSAAFCRIRGRKGGSKSVEFAPYALSIPDSTPAPEAPMSAQDELHPDDIQQHLREVQALLSRHKVVEELVHRQDMPRHELVENLVHKQHLAELQTRLDKLHPADIAYILEALPPEDRLFVWDLVKADRDGEILLEVSDAVRETLIETMRPDELIAAAETLDADELADLAPDLPPEVMQDVFQALDSEGREQLRAAMSFPEDSVGALMDFDMVTVREDVTLEVVLRYLRRFEELPDHTDKLFVVDRDDHLKGILTLESLLINDPEMTVASVMHRENVISFEPDDEADDAAQAFERYDLVSAPVIDRERRVIGRLTVADVVDFIREESEAEILSHAGLREEEDIFASVWDSVKNRWAWLAVNLVTAFIASRVIGAFENSIEKLVALAALMPIVAGIGGNSGNQTITMIVRAIAMGQVEQSAMQRLMKKEIGVALFNGVVWGGLLGVLAWWLYGSVSLGVVMTAAMTLNLLLAAAAGVVIPMLRMRLGADPAIGGSVMITALTDSGGFFIFLGLATLFLL</sequence>
<name>Q5P6J7_AROAE</name>
<dbReference type="InterPro" id="IPR000644">
    <property type="entry name" value="CBS_dom"/>
</dbReference>
<dbReference type="PANTHER" id="PTHR43773">
    <property type="entry name" value="MAGNESIUM TRANSPORTER MGTE"/>
    <property type="match status" value="1"/>
</dbReference>
<feature type="transmembrane region" description="Helical" evidence="9">
    <location>
        <begin position="391"/>
        <end position="412"/>
    </location>
</feature>
<dbReference type="GO" id="GO:0005886">
    <property type="term" value="C:plasma membrane"/>
    <property type="evidence" value="ECO:0007669"/>
    <property type="project" value="UniProtKB-SubCell"/>
</dbReference>
<feature type="transmembrane region" description="Helical" evidence="9">
    <location>
        <begin position="494"/>
        <end position="521"/>
    </location>
</feature>
<dbReference type="InterPro" id="IPR036739">
    <property type="entry name" value="SLC41_membr_dom_sf"/>
</dbReference>
<dbReference type="PANTHER" id="PTHR43773:SF1">
    <property type="entry name" value="MAGNESIUM TRANSPORTER MGTE"/>
    <property type="match status" value="1"/>
</dbReference>
<evidence type="ECO:0000256" key="4">
    <source>
        <dbReference type="ARBA" id="ARBA00022692"/>
    </source>
</evidence>
<evidence type="ECO:0000256" key="7">
    <source>
        <dbReference type="ARBA" id="ARBA00023136"/>
    </source>
</evidence>
<dbReference type="Pfam" id="PF01769">
    <property type="entry name" value="MgtE"/>
    <property type="match status" value="1"/>
</dbReference>
<accession>Q5P6J7</accession>
<dbReference type="Gene3D" id="3.10.580.10">
    <property type="entry name" value="CBS-domain"/>
    <property type="match status" value="1"/>
</dbReference>
<dbReference type="SMART" id="SM00116">
    <property type="entry name" value="CBS"/>
    <property type="match status" value="2"/>
</dbReference>
<protein>
    <recommendedName>
        <fullName evidence="9">Magnesium transporter MgtE</fullName>
    </recommendedName>
</protein>
<feature type="domain" description="CBS" evidence="10">
    <location>
        <begin position="276"/>
        <end position="334"/>
    </location>
</feature>
<dbReference type="InterPro" id="IPR006669">
    <property type="entry name" value="MgtE_transporter"/>
</dbReference>
<evidence type="ECO:0000256" key="8">
    <source>
        <dbReference type="PROSITE-ProRule" id="PRU00703"/>
    </source>
</evidence>
<dbReference type="InterPro" id="IPR038076">
    <property type="entry name" value="MgtE_N_sf"/>
</dbReference>
<dbReference type="PROSITE" id="PS51371">
    <property type="entry name" value="CBS"/>
    <property type="match status" value="2"/>
</dbReference>
<dbReference type="GO" id="GO:0015095">
    <property type="term" value="F:magnesium ion transmembrane transporter activity"/>
    <property type="evidence" value="ECO:0007669"/>
    <property type="project" value="UniProtKB-UniRule"/>
</dbReference>
<dbReference type="eggNOG" id="COG2239">
    <property type="taxonomic scope" value="Bacteria"/>
</dbReference>
<keyword evidence="9" id="KW-0479">Metal-binding</keyword>
<comment type="subcellular location">
    <subcellularLocation>
        <location evidence="9">Cell membrane</location>
        <topology evidence="9">Multi-pass membrane protein</topology>
    </subcellularLocation>
    <subcellularLocation>
        <location evidence="1">Membrane</location>
        <topology evidence="1">Multi-pass membrane protein</topology>
    </subcellularLocation>
</comment>
<comment type="subunit">
    <text evidence="9">Homodimer.</text>
</comment>
<keyword evidence="12" id="KW-1185">Reference proteome</keyword>
<dbReference type="SMART" id="SM00924">
    <property type="entry name" value="MgtE_N"/>
    <property type="match status" value="1"/>
</dbReference>
<dbReference type="SUPFAM" id="SSF161093">
    <property type="entry name" value="MgtE membrane domain-like"/>
    <property type="match status" value="1"/>
</dbReference>
<dbReference type="Pfam" id="PF00571">
    <property type="entry name" value="CBS"/>
    <property type="match status" value="2"/>
</dbReference>
<dbReference type="Pfam" id="PF03448">
    <property type="entry name" value="MgtE_N"/>
    <property type="match status" value="1"/>
</dbReference>
<dbReference type="SUPFAM" id="SSF54631">
    <property type="entry name" value="CBS-domain pair"/>
    <property type="match status" value="1"/>
</dbReference>
<evidence type="ECO:0000256" key="5">
    <source>
        <dbReference type="ARBA" id="ARBA00022842"/>
    </source>
</evidence>
<dbReference type="Gene3D" id="1.25.60.10">
    <property type="entry name" value="MgtE N-terminal domain-like"/>
    <property type="match status" value="1"/>
</dbReference>
<evidence type="ECO:0000256" key="9">
    <source>
        <dbReference type="RuleBase" id="RU362011"/>
    </source>
</evidence>
<dbReference type="InterPro" id="IPR006667">
    <property type="entry name" value="SLC41_membr_dom"/>
</dbReference>
<dbReference type="InterPro" id="IPR006668">
    <property type="entry name" value="Mg_transptr_MgtE_intracell_dom"/>
</dbReference>
<dbReference type="AlphaFoldDB" id="Q5P6J7"/>
<keyword evidence="4 9" id="KW-0812">Transmembrane</keyword>
<feature type="transmembrane region" description="Helical" evidence="9">
    <location>
        <begin position="461"/>
        <end position="482"/>
    </location>
</feature>
<dbReference type="InterPro" id="IPR046342">
    <property type="entry name" value="CBS_dom_sf"/>
</dbReference>
<evidence type="ECO:0000256" key="2">
    <source>
        <dbReference type="ARBA" id="ARBA00009749"/>
    </source>
</evidence>
<evidence type="ECO:0000313" key="11">
    <source>
        <dbReference type="EMBL" id="CAI07064.1"/>
    </source>
</evidence>
<evidence type="ECO:0000259" key="10">
    <source>
        <dbReference type="PROSITE" id="PS51371"/>
    </source>
</evidence>